<keyword evidence="1" id="KW-0732">Signal</keyword>
<evidence type="ECO:0000313" key="4">
    <source>
        <dbReference type="Proteomes" id="UP000633814"/>
    </source>
</evidence>
<protein>
    <recommendedName>
        <fullName evidence="2">FlgO domain-containing protein</fullName>
    </recommendedName>
</protein>
<accession>A0ABS8C6P5</accession>
<sequence length="231" mass="26021">MIKKNLLLLSWAALLLGCQTHHQSQQAYIPCDTSGHCNSEVRAPSYGAEQSNTIRPEPSAKAMNTDRQQGWSVPYQYVTSLQSNKQLNDYVAQMAMQLVENFHYFPTESRIAVASFVDLDGELNRTNIVGNQLAEGFIHQLQQFGLQVVDFKTTRDIQITRNGDFVFSRDHAKLDMLQQIDFVLSGTMIFTPRGIMVNARIINFHSKVVAASSQLLIPHFVISSLYPGITR</sequence>
<keyword evidence="4" id="KW-1185">Reference proteome</keyword>
<dbReference type="EMBL" id="JAEINI020000012">
    <property type="protein sequence ID" value="MCB5228014.1"/>
    <property type="molecule type" value="Genomic_DNA"/>
</dbReference>
<dbReference type="Pfam" id="PF17680">
    <property type="entry name" value="FlgO"/>
    <property type="match status" value="1"/>
</dbReference>
<dbReference type="InterPro" id="IPR041215">
    <property type="entry name" value="FlgO_dom"/>
</dbReference>
<name>A0ABS8C6P5_9ALTE</name>
<comment type="caution">
    <text evidence="3">The sequence shown here is derived from an EMBL/GenBank/DDBJ whole genome shotgun (WGS) entry which is preliminary data.</text>
</comment>
<gene>
    <name evidence="3" type="ORF">JAO78_014465</name>
</gene>
<organism evidence="3 4">
    <name type="scientific">Alishewanella maricola</name>
    <dbReference type="NCBI Taxonomy" id="2795740"/>
    <lineage>
        <taxon>Bacteria</taxon>
        <taxon>Pseudomonadati</taxon>
        <taxon>Pseudomonadota</taxon>
        <taxon>Gammaproteobacteria</taxon>
        <taxon>Alteromonadales</taxon>
        <taxon>Alteromonadaceae</taxon>
        <taxon>Alishewanella</taxon>
    </lineage>
</organism>
<feature type="domain" description="FlgO" evidence="2">
    <location>
        <begin position="93"/>
        <end position="220"/>
    </location>
</feature>
<evidence type="ECO:0000256" key="1">
    <source>
        <dbReference type="SAM" id="SignalP"/>
    </source>
</evidence>
<dbReference type="Proteomes" id="UP000633814">
    <property type="component" value="Unassembled WGS sequence"/>
</dbReference>
<dbReference type="RefSeq" id="WP_226752073.1">
    <property type="nucleotide sequence ID" value="NZ_JAEINI020000012.1"/>
</dbReference>
<feature type="signal peptide" evidence="1">
    <location>
        <begin position="1"/>
        <end position="27"/>
    </location>
</feature>
<evidence type="ECO:0000259" key="2">
    <source>
        <dbReference type="Pfam" id="PF17680"/>
    </source>
</evidence>
<evidence type="ECO:0000313" key="3">
    <source>
        <dbReference type="EMBL" id="MCB5228014.1"/>
    </source>
</evidence>
<reference evidence="3 4" key="1">
    <citation type="submission" date="2021-10" db="EMBL/GenBank/DDBJ databases">
        <title>Alishewanella koreense sp. nov. isolated from seawater of southwestern coast in South Korea and the proposal for the reclassification of Rheinheimera perlucida and Rheinheimera tuosuensis as Arsukibacterium perlucida and Arsukibacterium tuosuensis.</title>
        <authorList>
            <person name="Kim K.H."/>
            <person name="Ruan W."/>
            <person name="Kim K.R."/>
            <person name="Baek J.H."/>
            <person name="Jeon C.O."/>
        </authorList>
    </citation>
    <scope>NUCLEOTIDE SEQUENCE [LARGE SCALE GENOMIC DNA]</scope>
    <source>
        <strain evidence="3 4">16-MA</strain>
    </source>
</reference>
<dbReference type="PROSITE" id="PS51257">
    <property type="entry name" value="PROKAR_LIPOPROTEIN"/>
    <property type="match status" value="1"/>
</dbReference>
<proteinExistence type="predicted"/>
<feature type="chain" id="PRO_5045568496" description="FlgO domain-containing protein" evidence="1">
    <location>
        <begin position="28"/>
        <end position="231"/>
    </location>
</feature>